<proteinExistence type="predicted"/>
<dbReference type="WBParaSite" id="Gr19_v10_g590.t2">
    <property type="protein sequence ID" value="Gr19_v10_g590.t2"/>
    <property type="gene ID" value="Gr19_v10_g590"/>
</dbReference>
<protein>
    <submittedName>
        <fullName evidence="3">Cold-shock (CSD) domain-containing protein</fullName>
    </submittedName>
</protein>
<feature type="compositionally biased region" description="Low complexity" evidence="1">
    <location>
        <begin position="14"/>
        <end position="23"/>
    </location>
</feature>
<dbReference type="Proteomes" id="UP000887572">
    <property type="component" value="Unplaced"/>
</dbReference>
<evidence type="ECO:0000313" key="2">
    <source>
        <dbReference type="Proteomes" id="UP000887572"/>
    </source>
</evidence>
<dbReference type="AlphaFoldDB" id="A0A914HZF2"/>
<reference evidence="3" key="1">
    <citation type="submission" date="2022-11" db="UniProtKB">
        <authorList>
            <consortium name="WormBaseParasite"/>
        </authorList>
    </citation>
    <scope>IDENTIFICATION</scope>
</reference>
<sequence>MGSSNVMTPMRTFSSTAPSSSVSPCTRENATRCSANSRRFVEFDVVRVRRGLETHCVSGLGGRPIIRF</sequence>
<evidence type="ECO:0000313" key="3">
    <source>
        <dbReference type="WBParaSite" id="Gr19_v10_g590.t2"/>
    </source>
</evidence>
<feature type="compositionally biased region" description="Polar residues" evidence="1">
    <location>
        <begin position="1"/>
        <end position="13"/>
    </location>
</feature>
<keyword evidence="2" id="KW-1185">Reference proteome</keyword>
<organism evidence="2 3">
    <name type="scientific">Globodera rostochiensis</name>
    <name type="common">Golden nematode worm</name>
    <name type="synonym">Heterodera rostochiensis</name>
    <dbReference type="NCBI Taxonomy" id="31243"/>
    <lineage>
        <taxon>Eukaryota</taxon>
        <taxon>Metazoa</taxon>
        <taxon>Ecdysozoa</taxon>
        <taxon>Nematoda</taxon>
        <taxon>Chromadorea</taxon>
        <taxon>Rhabditida</taxon>
        <taxon>Tylenchina</taxon>
        <taxon>Tylenchomorpha</taxon>
        <taxon>Tylenchoidea</taxon>
        <taxon>Heteroderidae</taxon>
        <taxon>Heteroderinae</taxon>
        <taxon>Globodera</taxon>
    </lineage>
</organism>
<name>A0A914HZF2_GLORO</name>
<accession>A0A914HZF2</accession>
<feature type="region of interest" description="Disordered" evidence="1">
    <location>
        <begin position="1"/>
        <end position="28"/>
    </location>
</feature>
<evidence type="ECO:0000256" key="1">
    <source>
        <dbReference type="SAM" id="MobiDB-lite"/>
    </source>
</evidence>